<organism evidence="2 3">
    <name type="scientific">Ajellomyces capsulatus (strain H143)</name>
    <name type="common">Darling's disease fungus</name>
    <name type="synonym">Histoplasma capsulatum</name>
    <dbReference type="NCBI Taxonomy" id="544712"/>
    <lineage>
        <taxon>Eukaryota</taxon>
        <taxon>Fungi</taxon>
        <taxon>Dikarya</taxon>
        <taxon>Ascomycota</taxon>
        <taxon>Pezizomycotina</taxon>
        <taxon>Eurotiomycetes</taxon>
        <taxon>Eurotiomycetidae</taxon>
        <taxon>Onygenales</taxon>
        <taxon>Ajellomycetaceae</taxon>
        <taxon>Histoplasma</taxon>
    </lineage>
</organism>
<dbReference type="VEuPathDB" id="FungiDB:HCDG_00658"/>
<sequence>MTFSTNPTVVTRPRRQTIFIFALSTSLVFYVALTIMSNDQNLGTGVTGLNTLKFQSFPQASVGSHDLLGEEKEKVFQSEKLEVRHQGWASSILPFNLTRDAALGHGLEIYGLSHMSLTLNAEIKEAETMTQVIPEPWEDFAKDNMSSREYLLSSTPVTAANKSREEALAEYLLLFSHDLVPVEGQLASIPLLGTEHQAMVHGVIRASLNFHCHFATHI</sequence>
<accession>C6H1S6</accession>
<feature type="transmembrane region" description="Helical" evidence="1">
    <location>
        <begin position="18"/>
        <end position="36"/>
    </location>
</feature>
<proteinExistence type="predicted"/>
<keyword evidence="1" id="KW-1133">Transmembrane helix</keyword>
<gene>
    <name evidence="2" type="ORF">HCDG_00658</name>
</gene>
<protein>
    <submittedName>
        <fullName evidence="2">Uncharacterized protein</fullName>
    </submittedName>
</protein>
<keyword evidence="1" id="KW-0472">Membrane</keyword>
<reference evidence="3" key="1">
    <citation type="submission" date="2009-05" db="EMBL/GenBank/DDBJ databases">
        <title>The genome sequence of Ajellomyces capsulatus strain H143.</title>
        <authorList>
            <person name="Champion M."/>
            <person name="Cuomo C.A."/>
            <person name="Ma L.-J."/>
            <person name="Henn M.R."/>
            <person name="Sil A."/>
            <person name="Goldman B."/>
            <person name="Young S.K."/>
            <person name="Kodira C.D."/>
            <person name="Zeng Q."/>
            <person name="Koehrsen M."/>
            <person name="Alvarado L."/>
            <person name="Berlin A.M."/>
            <person name="Borenstein D."/>
            <person name="Chen Z."/>
            <person name="Engels R."/>
            <person name="Freedman E."/>
            <person name="Gellesch M."/>
            <person name="Goldberg J."/>
            <person name="Griggs A."/>
            <person name="Gujja S."/>
            <person name="Heiman D.I."/>
            <person name="Hepburn T.A."/>
            <person name="Howarth C."/>
            <person name="Jen D."/>
            <person name="Larson L."/>
            <person name="Lewis B."/>
            <person name="Mehta T."/>
            <person name="Park D."/>
            <person name="Pearson M."/>
            <person name="Roberts A."/>
            <person name="Saif S."/>
            <person name="Shea T.D."/>
            <person name="Shenoy N."/>
            <person name="Sisk P."/>
            <person name="Stolte C."/>
            <person name="Sykes S."/>
            <person name="Walk T."/>
            <person name="White J."/>
            <person name="Yandava C."/>
            <person name="Klein B."/>
            <person name="McEwen J.G."/>
            <person name="Puccia R."/>
            <person name="Goldman G.H."/>
            <person name="Felipe M.S."/>
            <person name="Nino-Vega G."/>
            <person name="San-Blas G."/>
            <person name="Taylor J.W."/>
            <person name="Mendoza L."/>
            <person name="Galagan J.E."/>
            <person name="Nusbaum C."/>
            <person name="Birren B.W."/>
        </authorList>
    </citation>
    <scope>NUCLEOTIDE SEQUENCE [LARGE SCALE GENOMIC DNA]</scope>
    <source>
        <strain evidence="3">H143</strain>
    </source>
</reference>
<dbReference type="AlphaFoldDB" id="C6H1S6"/>
<name>C6H1S6_AJECH</name>
<evidence type="ECO:0000313" key="2">
    <source>
        <dbReference type="EMBL" id="EER45079.1"/>
    </source>
</evidence>
<dbReference type="Proteomes" id="UP000002624">
    <property type="component" value="Unassembled WGS sequence"/>
</dbReference>
<evidence type="ECO:0000256" key="1">
    <source>
        <dbReference type="SAM" id="Phobius"/>
    </source>
</evidence>
<keyword evidence="1" id="KW-0812">Transmembrane</keyword>
<evidence type="ECO:0000313" key="3">
    <source>
        <dbReference type="Proteomes" id="UP000002624"/>
    </source>
</evidence>
<dbReference type="HOGENOM" id="CLU_1266572_0_0_1"/>
<dbReference type="EMBL" id="GG692419">
    <property type="protein sequence ID" value="EER45079.1"/>
    <property type="molecule type" value="Genomic_DNA"/>
</dbReference>